<accession>A0A9D4KSD4</accession>
<sequence>MNGEEQKNKEEERYMKGKEEQKKNKEEMIKDIDGDKSTNRGKKRKNEQADILEKKKNKPCTTDEEMKSLDNARAKLQELSNRARTLIAETVESSSFVNDGYLYEIKTVSRKYKL</sequence>
<proteinExistence type="predicted"/>
<feature type="region of interest" description="Disordered" evidence="1">
    <location>
        <begin position="1"/>
        <end position="64"/>
    </location>
</feature>
<evidence type="ECO:0000313" key="3">
    <source>
        <dbReference type="Proteomes" id="UP000828390"/>
    </source>
</evidence>
<evidence type="ECO:0000256" key="1">
    <source>
        <dbReference type="SAM" id="MobiDB-lite"/>
    </source>
</evidence>
<dbReference type="Proteomes" id="UP000828390">
    <property type="component" value="Unassembled WGS sequence"/>
</dbReference>
<dbReference type="EMBL" id="JAIWYP010000003">
    <property type="protein sequence ID" value="KAH3844945.1"/>
    <property type="molecule type" value="Genomic_DNA"/>
</dbReference>
<evidence type="ECO:0000313" key="2">
    <source>
        <dbReference type="EMBL" id="KAH3844945.1"/>
    </source>
</evidence>
<dbReference type="AlphaFoldDB" id="A0A9D4KSD4"/>
<keyword evidence="3" id="KW-1185">Reference proteome</keyword>
<reference evidence="2" key="2">
    <citation type="submission" date="2020-11" db="EMBL/GenBank/DDBJ databases">
        <authorList>
            <person name="McCartney M.A."/>
            <person name="Auch B."/>
            <person name="Kono T."/>
            <person name="Mallez S."/>
            <person name="Becker A."/>
            <person name="Gohl D.M."/>
            <person name="Silverstein K.A.T."/>
            <person name="Koren S."/>
            <person name="Bechman K.B."/>
            <person name="Herman A."/>
            <person name="Abrahante J.E."/>
            <person name="Garbe J."/>
        </authorList>
    </citation>
    <scope>NUCLEOTIDE SEQUENCE</scope>
    <source>
        <strain evidence="2">Duluth1</strain>
        <tissue evidence="2">Whole animal</tissue>
    </source>
</reference>
<reference evidence="2" key="1">
    <citation type="journal article" date="2019" name="bioRxiv">
        <title>The Genome of the Zebra Mussel, Dreissena polymorpha: A Resource for Invasive Species Research.</title>
        <authorList>
            <person name="McCartney M.A."/>
            <person name="Auch B."/>
            <person name="Kono T."/>
            <person name="Mallez S."/>
            <person name="Zhang Y."/>
            <person name="Obille A."/>
            <person name="Becker A."/>
            <person name="Abrahante J.E."/>
            <person name="Garbe J."/>
            <person name="Badalamenti J.P."/>
            <person name="Herman A."/>
            <person name="Mangelson H."/>
            <person name="Liachko I."/>
            <person name="Sullivan S."/>
            <person name="Sone E.D."/>
            <person name="Koren S."/>
            <person name="Silverstein K.A.T."/>
            <person name="Beckman K.B."/>
            <person name="Gohl D.M."/>
        </authorList>
    </citation>
    <scope>NUCLEOTIDE SEQUENCE</scope>
    <source>
        <strain evidence="2">Duluth1</strain>
        <tissue evidence="2">Whole animal</tissue>
    </source>
</reference>
<gene>
    <name evidence="2" type="ORF">DPMN_087211</name>
</gene>
<feature type="compositionally biased region" description="Basic and acidic residues" evidence="1">
    <location>
        <begin position="1"/>
        <end position="38"/>
    </location>
</feature>
<protein>
    <submittedName>
        <fullName evidence="2">Uncharacterized protein</fullName>
    </submittedName>
</protein>
<comment type="caution">
    <text evidence="2">The sequence shown here is derived from an EMBL/GenBank/DDBJ whole genome shotgun (WGS) entry which is preliminary data.</text>
</comment>
<organism evidence="2 3">
    <name type="scientific">Dreissena polymorpha</name>
    <name type="common">Zebra mussel</name>
    <name type="synonym">Mytilus polymorpha</name>
    <dbReference type="NCBI Taxonomy" id="45954"/>
    <lineage>
        <taxon>Eukaryota</taxon>
        <taxon>Metazoa</taxon>
        <taxon>Spiralia</taxon>
        <taxon>Lophotrochozoa</taxon>
        <taxon>Mollusca</taxon>
        <taxon>Bivalvia</taxon>
        <taxon>Autobranchia</taxon>
        <taxon>Heteroconchia</taxon>
        <taxon>Euheterodonta</taxon>
        <taxon>Imparidentia</taxon>
        <taxon>Neoheterodontei</taxon>
        <taxon>Myida</taxon>
        <taxon>Dreissenoidea</taxon>
        <taxon>Dreissenidae</taxon>
        <taxon>Dreissena</taxon>
    </lineage>
</organism>
<name>A0A9D4KSD4_DREPO</name>